<keyword evidence="1" id="KW-0812">Transmembrane</keyword>
<feature type="transmembrane region" description="Helical" evidence="1">
    <location>
        <begin position="108"/>
        <end position="130"/>
    </location>
</feature>
<dbReference type="HOGENOM" id="CLU_032880_0_0_2"/>
<feature type="transmembrane region" description="Helical" evidence="1">
    <location>
        <begin position="281"/>
        <end position="304"/>
    </location>
</feature>
<dbReference type="KEGG" id="nph:NP_3796A"/>
<dbReference type="eggNOG" id="arCOG03920">
    <property type="taxonomic scope" value="Archaea"/>
</dbReference>
<dbReference type="OrthoDB" id="169315at2157"/>
<organism evidence="2 3">
    <name type="scientific">Natronomonas pharaonis (strain ATCC 35678 / DSM 2160 / CIP 103997 / JCM 8858 / NBRC 14720 / NCIMB 2260 / Gabara)</name>
    <name type="common">Halobacterium pharaonis</name>
    <dbReference type="NCBI Taxonomy" id="348780"/>
    <lineage>
        <taxon>Archaea</taxon>
        <taxon>Methanobacteriati</taxon>
        <taxon>Methanobacteriota</taxon>
        <taxon>Stenosarchaea group</taxon>
        <taxon>Halobacteria</taxon>
        <taxon>Halobacteriales</taxon>
        <taxon>Natronomonadaceae</taxon>
        <taxon>Natronomonas</taxon>
    </lineage>
</organism>
<feature type="transmembrane region" description="Helical" evidence="1">
    <location>
        <begin position="310"/>
        <end position="332"/>
    </location>
</feature>
<protein>
    <submittedName>
        <fullName evidence="2">Uncharacterized protein</fullName>
    </submittedName>
</protein>
<proteinExistence type="predicted"/>
<gene>
    <name evidence="2" type="ordered locus">NP_3796A</name>
</gene>
<name>A0A1U7EXP3_NATPD</name>
<dbReference type="EMBL" id="CR936257">
    <property type="protein sequence ID" value="CAI49989.1"/>
    <property type="molecule type" value="Genomic_DNA"/>
</dbReference>
<keyword evidence="1" id="KW-0472">Membrane</keyword>
<feature type="transmembrane region" description="Helical" evidence="1">
    <location>
        <begin position="142"/>
        <end position="164"/>
    </location>
</feature>
<accession>A0A1U7EXP3</accession>
<feature type="transmembrane region" description="Helical" evidence="1">
    <location>
        <begin position="210"/>
        <end position="229"/>
    </location>
</feature>
<evidence type="ECO:0000256" key="1">
    <source>
        <dbReference type="SAM" id="Phobius"/>
    </source>
</evidence>
<dbReference type="AlphaFoldDB" id="A0A1U7EXP3"/>
<dbReference type="GeneID" id="3701867"/>
<feature type="transmembrane region" description="Helical" evidence="1">
    <location>
        <begin position="176"/>
        <end position="198"/>
    </location>
</feature>
<sequence>MRGRPRPGRRSSRAALVVSNLVPLVAAVLLEWSLTVLLGIYVLELYAVLFWTAVKLPFAERTVVLDEEPTETRFRLFDRGWSTDLEEKRGGIRLFGWLPPVYPRNIPAFVVFTVFVAPLAALVAFIVFALSQPTITTEVVSLLLLGGLAVFLSRGVSFVTEYLWQGGYRDHSTRSLISGPFRYLAGFGVLMIVLSAAVTEASNPDGVSTAAVLVVVVAGKITAELYFYWRDHTEGGRPLFERFLDGDERRPSLPEPPDADPTAILRPRRLAVAGGGLRRGVAYLFVGGDGSLGVLFVGACLLAALVSPGAVLVVAAGVGIPVVALRAFVYWLRYGPLEYRLYADVVIEHDRLLAAPQRRLPRGAVGDVATHEPKLPQLLANESVELRPAGWSDAGPVTARHLPDGERLREWADG</sequence>
<keyword evidence="1" id="KW-1133">Transmembrane helix</keyword>
<evidence type="ECO:0000313" key="3">
    <source>
        <dbReference type="Proteomes" id="UP000002698"/>
    </source>
</evidence>
<dbReference type="Proteomes" id="UP000002698">
    <property type="component" value="Chromosome"/>
</dbReference>
<dbReference type="RefSeq" id="WP_011323606.1">
    <property type="nucleotide sequence ID" value="NC_007426.1"/>
</dbReference>
<evidence type="ECO:0000313" key="2">
    <source>
        <dbReference type="EMBL" id="CAI49989.1"/>
    </source>
</evidence>
<dbReference type="EnsemblBacteria" id="CAI49989">
    <property type="protein sequence ID" value="CAI49989"/>
    <property type="gene ID" value="NP_3796A"/>
</dbReference>
<dbReference type="Pfam" id="PF20108">
    <property type="entry name" value="DUF6498"/>
    <property type="match status" value="1"/>
</dbReference>
<keyword evidence="3" id="KW-1185">Reference proteome</keyword>
<dbReference type="InterPro" id="IPR045466">
    <property type="entry name" value="DUF6498"/>
</dbReference>
<reference evidence="2 3" key="1">
    <citation type="journal article" date="2005" name="Genome Res.">
        <title>Living with two extremes: conclusions from the genome sequence of Natronomonas pharaonis.</title>
        <authorList>
            <person name="Falb M."/>
            <person name="Pfeiffer F."/>
            <person name="Palm P."/>
            <person name="Rodewald K."/>
            <person name="Hickmann V."/>
            <person name="Tittor J."/>
            <person name="Oesterhelt D."/>
        </authorList>
    </citation>
    <scope>NUCLEOTIDE SEQUENCE [LARGE SCALE GENOMIC DNA]</scope>
    <source>
        <strain evidence="3">ATCC 35678 / DSM 2160 / CIP 103997 / JCM 8858 / NBRC 14720 / NCIMB 2260 / Gabara</strain>
    </source>
</reference>